<feature type="binding site" evidence="7">
    <location>
        <position position="40"/>
    </location>
    <ligand>
        <name>ATP</name>
        <dbReference type="ChEBI" id="CHEBI:30616"/>
    </ligand>
</feature>
<name>A0ABN2PBM9_9ACTN</name>
<evidence type="ECO:0000256" key="2">
    <source>
        <dbReference type="ARBA" id="ARBA00022527"/>
    </source>
</evidence>
<comment type="caution">
    <text evidence="10">The sequence shown here is derived from an EMBL/GenBank/DDBJ whole genome shotgun (WGS) entry which is preliminary data.</text>
</comment>
<dbReference type="SMART" id="SM00220">
    <property type="entry name" value="S_TKc"/>
    <property type="match status" value="1"/>
</dbReference>
<sequence>MTGRRLGGRYELAEPLGKGGMGEVWAARDTALGDRRVAVKLLHAGRLASLSGTSDPEELRRRFLRECRVTARVDHPGLVTVHDAGREGEELYLVMQLVEGSGLADHLAEHEPYPWPWAAAVLAQIGSVLTAVHDAGIIHRDLKPGNIMVRPDGRVTVLDLGIAAVRGGGEETRLTRTGALLGTPLYMAPEQSLGDSPVGTAADLYALGAIGYELLTGELPFSASDPAGLLYRKRYEEPVPVRSLRPEVPEPLAALVHGLLAREAADRPADASRICSALAPLLPRPDLTEPDDARPLDPTRPYRRPMAPWPARRATAPDLGAVLEEVRGLLAERRYPEVADLLSRALPAAAARYGDASPVVRSLRKQYAATLLDTGQYARALPEIQRLIQEFSAERGLYDPVVHQLRADEQLCLSSLRPA</sequence>
<dbReference type="GO" id="GO:0004674">
    <property type="term" value="F:protein serine/threonine kinase activity"/>
    <property type="evidence" value="ECO:0007669"/>
    <property type="project" value="UniProtKB-KW"/>
</dbReference>
<feature type="region of interest" description="Disordered" evidence="8">
    <location>
        <begin position="285"/>
        <end position="309"/>
    </location>
</feature>
<dbReference type="PANTHER" id="PTHR43289">
    <property type="entry name" value="MITOGEN-ACTIVATED PROTEIN KINASE KINASE KINASE 20-RELATED"/>
    <property type="match status" value="1"/>
</dbReference>
<organism evidence="10 11">
    <name type="scientific">Streptomyces sodiiphilus</name>
    <dbReference type="NCBI Taxonomy" id="226217"/>
    <lineage>
        <taxon>Bacteria</taxon>
        <taxon>Bacillati</taxon>
        <taxon>Actinomycetota</taxon>
        <taxon>Actinomycetes</taxon>
        <taxon>Kitasatosporales</taxon>
        <taxon>Streptomycetaceae</taxon>
        <taxon>Streptomyces</taxon>
    </lineage>
</organism>
<evidence type="ECO:0000313" key="10">
    <source>
        <dbReference type="EMBL" id="GAA1914840.1"/>
    </source>
</evidence>
<gene>
    <name evidence="10" type="primary">pkaE_1</name>
    <name evidence="10" type="ORF">GCM10009716_25400</name>
</gene>
<evidence type="ECO:0000259" key="9">
    <source>
        <dbReference type="PROSITE" id="PS50011"/>
    </source>
</evidence>
<evidence type="ECO:0000313" key="11">
    <source>
        <dbReference type="Proteomes" id="UP001501303"/>
    </source>
</evidence>
<dbReference type="Gene3D" id="1.10.510.10">
    <property type="entry name" value="Transferase(Phosphotransferase) domain 1"/>
    <property type="match status" value="1"/>
</dbReference>
<feature type="domain" description="Protein kinase" evidence="9">
    <location>
        <begin position="10"/>
        <end position="282"/>
    </location>
</feature>
<dbReference type="PROSITE" id="PS00108">
    <property type="entry name" value="PROTEIN_KINASE_ST"/>
    <property type="match status" value="1"/>
</dbReference>
<dbReference type="Gene3D" id="3.30.200.20">
    <property type="entry name" value="Phosphorylase Kinase, domain 1"/>
    <property type="match status" value="1"/>
</dbReference>
<keyword evidence="11" id="KW-1185">Reference proteome</keyword>
<evidence type="ECO:0000256" key="7">
    <source>
        <dbReference type="PROSITE-ProRule" id="PRU10141"/>
    </source>
</evidence>
<dbReference type="Proteomes" id="UP001501303">
    <property type="component" value="Unassembled WGS sequence"/>
</dbReference>
<accession>A0ABN2PBM9</accession>
<dbReference type="InterPro" id="IPR017441">
    <property type="entry name" value="Protein_kinase_ATP_BS"/>
</dbReference>
<keyword evidence="4 7" id="KW-0547">Nucleotide-binding</keyword>
<evidence type="ECO:0000256" key="3">
    <source>
        <dbReference type="ARBA" id="ARBA00022679"/>
    </source>
</evidence>
<keyword evidence="5 10" id="KW-0418">Kinase</keyword>
<evidence type="ECO:0000256" key="8">
    <source>
        <dbReference type="SAM" id="MobiDB-lite"/>
    </source>
</evidence>
<keyword evidence="2 10" id="KW-0723">Serine/threonine-protein kinase</keyword>
<dbReference type="EC" id="2.7.11.1" evidence="1"/>
<evidence type="ECO:0000256" key="4">
    <source>
        <dbReference type="ARBA" id="ARBA00022741"/>
    </source>
</evidence>
<evidence type="ECO:0000256" key="1">
    <source>
        <dbReference type="ARBA" id="ARBA00012513"/>
    </source>
</evidence>
<dbReference type="InterPro" id="IPR000719">
    <property type="entry name" value="Prot_kinase_dom"/>
</dbReference>
<dbReference type="RefSeq" id="WP_344261618.1">
    <property type="nucleotide sequence ID" value="NZ_BAAAMJ010000026.1"/>
</dbReference>
<dbReference type="InterPro" id="IPR008271">
    <property type="entry name" value="Ser/Thr_kinase_AS"/>
</dbReference>
<dbReference type="CDD" id="cd14014">
    <property type="entry name" value="STKc_PknB_like"/>
    <property type="match status" value="1"/>
</dbReference>
<keyword evidence="6 7" id="KW-0067">ATP-binding</keyword>
<dbReference type="PANTHER" id="PTHR43289:SF6">
    <property type="entry name" value="SERINE_THREONINE-PROTEIN KINASE NEKL-3"/>
    <property type="match status" value="1"/>
</dbReference>
<dbReference type="PROSITE" id="PS00107">
    <property type="entry name" value="PROTEIN_KINASE_ATP"/>
    <property type="match status" value="1"/>
</dbReference>
<protein>
    <recommendedName>
        <fullName evidence="1">non-specific serine/threonine protein kinase</fullName>
        <ecNumber evidence="1">2.7.11.1</ecNumber>
    </recommendedName>
</protein>
<dbReference type="SUPFAM" id="SSF56112">
    <property type="entry name" value="Protein kinase-like (PK-like)"/>
    <property type="match status" value="1"/>
</dbReference>
<evidence type="ECO:0000256" key="5">
    <source>
        <dbReference type="ARBA" id="ARBA00022777"/>
    </source>
</evidence>
<dbReference type="EMBL" id="BAAAMJ010000026">
    <property type="protein sequence ID" value="GAA1914840.1"/>
    <property type="molecule type" value="Genomic_DNA"/>
</dbReference>
<dbReference type="Pfam" id="PF00069">
    <property type="entry name" value="Pkinase"/>
    <property type="match status" value="1"/>
</dbReference>
<evidence type="ECO:0000256" key="6">
    <source>
        <dbReference type="ARBA" id="ARBA00022840"/>
    </source>
</evidence>
<dbReference type="InterPro" id="IPR011009">
    <property type="entry name" value="Kinase-like_dom_sf"/>
</dbReference>
<proteinExistence type="predicted"/>
<reference evidence="10 11" key="1">
    <citation type="journal article" date="2019" name="Int. J. Syst. Evol. Microbiol.">
        <title>The Global Catalogue of Microorganisms (GCM) 10K type strain sequencing project: providing services to taxonomists for standard genome sequencing and annotation.</title>
        <authorList>
            <consortium name="The Broad Institute Genomics Platform"/>
            <consortium name="The Broad Institute Genome Sequencing Center for Infectious Disease"/>
            <person name="Wu L."/>
            <person name="Ma J."/>
        </authorList>
    </citation>
    <scope>NUCLEOTIDE SEQUENCE [LARGE SCALE GENOMIC DNA]</scope>
    <source>
        <strain evidence="10 11">JCM 13581</strain>
    </source>
</reference>
<keyword evidence="3" id="KW-0808">Transferase</keyword>
<dbReference type="PROSITE" id="PS50011">
    <property type="entry name" value="PROTEIN_KINASE_DOM"/>
    <property type="match status" value="1"/>
</dbReference>